<dbReference type="Pfam" id="PF01610">
    <property type="entry name" value="DDE_Tnp_ISL3"/>
    <property type="match status" value="1"/>
</dbReference>
<dbReference type="AlphaFoldDB" id="A0A7Z0SDT9"/>
<protein>
    <submittedName>
        <fullName evidence="3">ISL3 family transposase</fullName>
    </submittedName>
</protein>
<gene>
    <name evidence="3" type="ORF">H0A75_05425</name>
</gene>
<evidence type="ECO:0000259" key="1">
    <source>
        <dbReference type="Pfam" id="PF01610"/>
    </source>
</evidence>
<sequence>MNSSEIFTLALGLTEPWYITKVEIQTDDDSVKALHIHLGFKRGSKFKDELGEKCSIHDTLDKTWRHLNFFEHTCLLHCSVPRIRTSEGKVRLVDVPWARKNSGFTLLFEALAMALIEKEMPVNKVGHLLKENPHRIWTIFNHWINLAYQADDPSLVTQLGFDETSRRKGHKYVTVAVDLETRRVIHVVEGKDAKTIEDIKDYLVLKNVEPNQITQASIDLSPAFISGIKNTFPQAEITFDRFHVVKLLNGAMNKVRQQERLEHDELKGHKYTFLRKN</sequence>
<accession>A0A7Z0SDT9</accession>
<proteinExistence type="predicted"/>
<dbReference type="Proteomes" id="UP000537890">
    <property type="component" value="Unassembled WGS sequence"/>
</dbReference>
<comment type="caution">
    <text evidence="3">The sequence shown here is derived from an EMBL/GenBank/DDBJ whole genome shotgun (WGS) entry which is preliminary data.</text>
</comment>
<dbReference type="InterPro" id="IPR047951">
    <property type="entry name" value="Transpos_ISL3"/>
</dbReference>
<dbReference type="PANTHER" id="PTHR33498">
    <property type="entry name" value="TRANSPOSASE FOR INSERTION SEQUENCE ELEMENT IS1557"/>
    <property type="match status" value="1"/>
</dbReference>
<evidence type="ECO:0000259" key="2">
    <source>
        <dbReference type="Pfam" id="PF13542"/>
    </source>
</evidence>
<dbReference type="InterPro" id="IPR032877">
    <property type="entry name" value="Transposase_HTH"/>
</dbReference>
<organism evidence="3 4">
    <name type="scientific">Candidatus Methanofishera endochildressiae</name>
    <dbReference type="NCBI Taxonomy" id="2738884"/>
    <lineage>
        <taxon>Bacteria</taxon>
        <taxon>Pseudomonadati</taxon>
        <taxon>Pseudomonadota</taxon>
        <taxon>Gammaproteobacteria</taxon>
        <taxon>Candidatus Methanofishera</taxon>
    </lineage>
</organism>
<name>A0A7Z0SDT9_9GAMM</name>
<dbReference type="InterPro" id="IPR002560">
    <property type="entry name" value="Transposase_DDE"/>
</dbReference>
<dbReference type="EMBL" id="JACCHS010000084">
    <property type="protein sequence ID" value="NYT47109.1"/>
    <property type="molecule type" value="Genomic_DNA"/>
</dbReference>
<feature type="domain" description="Transposase IS204/IS1001/IS1096/IS1165 DDE" evidence="1">
    <location>
        <begin position="159"/>
        <end position="276"/>
    </location>
</feature>
<dbReference type="Pfam" id="PF13542">
    <property type="entry name" value="HTH_Tnp_ISL3"/>
    <property type="match status" value="1"/>
</dbReference>
<feature type="domain" description="Transposase IS204/IS1001/IS1096/IS1165 helix-turn-helix" evidence="2">
    <location>
        <begin position="93"/>
        <end position="143"/>
    </location>
</feature>
<dbReference type="PANTHER" id="PTHR33498:SF1">
    <property type="entry name" value="TRANSPOSASE FOR INSERTION SEQUENCE ELEMENT IS1557"/>
    <property type="match status" value="1"/>
</dbReference>
<evidence type="ECO:0000313" key="4">
    <source>
        <dbReference type="Proteomes" id="UP000537890"/>
    </source>
</evidence>
<reference evidence="3 4" key="1">
    <citation type="submission" date="2020-05" db="EMBL/GenBank/DDBJ databases">
        <title>Horizontal transmission and recombination maintain forever young bacterial symbiont genomes.</title>
        <authorList>
            <person name="Russell S.L."/>
            <person name="Pepper-Tunick E."/>
            <person name="Svedberg J."/>
            <person name="Byrne A."/>
            <person name="Ruelas Castillo J."/>
            <person name="Vollmers C."/>
            <person name="Beinart R.A."/>
            <person name="Corbett-Detig R."/>
        </authorList>
    </citation>
    <scope>NUCLEOTIDE SEQUENCE [LARGE SCALE GENOMIC DNA]</scope>
    <source>
        <strain evidence="3">4727-3</strain>
    </source>
</reference>
<evidence type="ECO:0000313" key="3">
    <source>
        <dbReference type="EMBL" id="NYT47109.1"/>
    </source>
</evidence>
<dbReference type="NCBIfam" id="NF033550">
    <property type="entry name" value="transpos_ISL3"/>
    <property type="match status" value="1"/>
</dbReference>